<evidence type="ECO:0000313" key="2">
    <source>
        <dbReference type="Proteomes" id="UP000828251"/>
    </source>
</evidence>
<gene>
    <name evidence="1" type="ORF">J1N35_005292</name>
</gene>
<keyword evidence="2" id="KW-1185">Reference proteome</keyword>
<dbReference type="AlphaFoldDB" id="A0A9D4AGY4"/>
<comment type="caution">
    <text evidence="1">The sequence shown here is derived from an EMBL/GenBank/DDBJ whole genome shotgun (WGS) entry which is preliminary data.</text>
</comment>
<dbReference type="EMBL" id="JAIQCV010000002">
    <property type="protein sequence ID" value="KAH1122132.1"/>
    <property type="molecule type" value="Genomic_DNA"/>
</dbReference>
<organism evidence="1 2">
    <name type="scientific">Gossypium stocksii</name>
    <dbReference type="NCBI Taxonomy" id="47602"/>
    <lineage>
        <taxon>Eukaryota</taxon>
        <taxon>Viridiplantae</taxon>
        <taxon>Streptophyta</taxon>
        <taxon>Embryophyta</taxon>
        <taxon>Tracheophyta</taxon>
        <taxon>Spermatophyta</taxon>
        <taxon>Magnoliopsida</taxon>
        <taxon>eudicotyledons</taxon>
        <taxon>Gunneridae</taxon>
        <taxon>Pentapetalae</taxon>
        <taxon>rosids</taxon>
        <taxon>malvids</taxon>
        <taxon>Malvales</taxon>
        <taxon>Malvaceae</taxon>
        <taxon>Malvoideae</taxon>
        <taxon>Gossypium</taxon>
    </lineage>
</organism>
<reference evidence="1 2" key="1">
    <citation type="journal article" date="2021" name="Plant Biotechnol. J.">
        <title>Multi-omics assisted identification of the key and species-specific regulatory components of drought-tolerant mechanisms in Gossypium stocksii.</title>
        <authorList>
            <person name="Yu D."/>
            <person name="Ke L."/>
            <person name="Zhang D."/>
            <person name="Wu Y."/>
            <person name="Sun Y."/>
            <person name="Mei J."/>
            <person name="Sun J."/>
            <person name="Sun Y."/>
        </authorList>
    </citation>
    <scope>NUCLEOTIDE SEQUENCE [LARGE SCALE GENOMIC DNA]</scope>
    <source>
        <strain evidence="2">cv. E1</strain>
        <tissue evidence="1">Leaf</tissue>
    </source>
</reference>
<accession>A0A9D4AGY4</accession>
<protein>
    <submittedName>
        <fullName evidence="1">Uncharacterized protein</fullName>
    </submittedName>
</protein>
<name>A0A9D4AGY4_9ROSI</name>
<sequence length="77" mass="9045">MVELENQCRSQVVAFKKYQEDTYKNLVEVLPEWKSNLILYTQVAAGSFDLRKVDFDYFKDISTNSLGFDVYHLEGKE</sequence>
<evidence type="ECO:0000313" key="1">
    <source>
        <dbReference type="EMBL" id="KAH1122132.1"/>
    </source>
</evidence>
<proteinExistence type="predicted"/>
<dbReference type="Proteomes" id="UP000828251">
    <property type="component" value="Unassembled WGS sequence"/>
</dbReference>